<dbReference type="AlphaFoldDB" id="A0A840UL69"/>
<comment type="catalytic activity">
    <reaction evidence="3">
        <text>5,6-dihydrouracil + NAD(+) = uracil + NADH + H(+)</text>
        <dbReference type="Rhea" id="RHEA:20189"/>
        <dbReference type="ChEBI" id="CHEBI:15378"/>
        <dbReference type="ChEBI" id="CHEBI:15901"/>
        <dbReference type="ChEBI" id="CHEBI:17568"/>
        <dbReference type="ChEBI" id="CHEBI:57540"/>
        <dbReference type="ChEBI" id="CHEBI:57945"/>
        <dbReference type="EC" id="1.3.1.1"/>
    </reaction>
</comment>
<dbReference type="InterPro" id="IPR036188">
    <property type="entry name" value="FAD/NAD-bd_sf"/>
</dbReference>
<sequence length="257" mass="28717">MQDILDITIKEEVSRCLLCYDAPCSKACPAANRPDKFIRALYFQNKRGAAKLMLDANLLSGICAQSCAEHAYCQGACIRKKIDKPVNIPLIQQYLSQLVEQMEYLPEKNETVGKNVIIFGGNTAGLAAAVYLQQQGIAVTIYHFKTPQIEQNINLASLRRADSKYMQQAYNLVNKFGIEFKQITMNEIDNIANDDIDACIIASKEYSKWLQKNDKNMASFVTGELLTGPDNDAFAVKKGRQTAQAVCKYLLGREEVV</sequence>
<dbReference type="InterPro" id="IPR009051">
    <property type="entry name" value="Helical_ferredxn"/>
</dbReference>
<accession>A0A840UL69</accession>
<evidence type="ECO:0000313" key="9">
    <source>
        <dbReference type="Proteomes" id="UP000559117"/>
    </source>
</evidence>
<dbReference type="GO" id="GO:0051536">
    <property type="term" value="F:iron-sulfur cluster binding"/>
    <property type="evidence" value="ECO:0007669"/>
    <property type="project" value="InterPro"/>
</dbReference>
<evidence type="ECO:0000256" key="3">
    <source>
        <dbReference type="ARBA" id="ARBA00048792"/>
    </source>
</evidence>
<evidence type="ECO:0000256" key="6">
    <source>
        <dbReference type="ARBA" id="ARBA00049728"/>
    </source>
</evidence>
<reference evidence="8 9" key="1">
    <citation type="submission" date="2020-08" db="EMBL/GenBank/DDBJ databases">
        <title>Genomic Encyclopedia of Type Strains, Phase IV (KMG-IV): sequencing the most valuable type-strain genomes for metagenomic binning, comparative biology and taxonomic classification.</title>
        <authorList>
            <person name="Goeker M."/>
        </authorList>
    </citation>
    <scope>NUCLEOTIDE SEQUENCE [LARGE SCALE GENOMIC DNA]</scope>
    <source>
        <strain evidence="8 9">DSM 24661</strain>
    </source>
</reference>
<dbReference type="Gene3D" id="1.10.1060.10">
    <property type="entry name" value="Alpha-helical ferredoxin"/>
    <property type="match status" value="1"/>
</dbReference>
<dbReference type="SUPFAM" id="SSF46548">
    <property type="entry name" value="alpha-helical ferredoxin"/>
    <property type="match status" value="1"/>
</dbReference>
<evidence type="ECO:0000256" key="4">
    <source>
        <dbReference type="ARBA" id="ARBA00049578"/>
    </source>
</evidence>
<comment type="catalytic activity">
    <reaction evidence="2">
        <text>5,6-dihydrothymine + NAD(+) = thymine + NADH + H(+)</text>
        <dbReference type="Rhea" id="RHEA:28791"/>
        <dbReference type="ChEBI" id="CHEBI:15378"/>
        <dbReference type="ChEBI" id="CHEBI:17821"/>
        <dbReference type="ChEBI" id="CHEBI:27468"/>
        <dbReference type="ChEBI" id="CHEBI:57540"/>
        <dbReference type="ChEBI" id="CHEBI:57945"/>
        <dbReference type="EC" id="1.3.1.1"/>
    </reaction>
</comment>
<dbReference type="GO" id="GO:0004159">
    <property type="term" value="F:dihydropyrimidine dehydrogenase (NAD+) activity"/>
    <property type="evidence" value="ECO:0007669"/>
    <property type="project" value="UniProtKB-EC"/>
</dbReference>
<evidence type="ECO:0000256" key="1">
    <source>
        <dbReference type="ARBA" id="ARBA00023002"/>
    </source>
</evidence>
<dbReference type="Gene3D" id="3.50.50.60">
    <property type="entry name" value="FAD/NAD(P)-binding domain"/>
    <property type="match status" value="1"/>
</dbReference>
<dbReference type="Pfam" id="PF14691">
    <property type="entry name" value="Fer4_20"/>
    <property type="match status" value="1"/>
</dbReference>
<evidence type="ECO:0000313" key="8">
    <source>
        <dbReference type="EMBL" id="MBB5336910.1"/>
    </source>
</evidence>
<evidence type="ECO:0000256" key="5">
    <source>
        <dbReference type="ARBA" id="ARBA00049714"/>
    </source>
</evidence>
<protein>
    <recommendedName>
        <fullName evidence="6">dihydrouracil dehydrogenase (NAD(+))</fullName>
        <ecNumber evidence="6">1.3.1.1</ecNumber>
    </recommendedName>
</protein>
<comment type="subunit">
    <text evidence="5">Heterotetramer of 2 PreA and 2 PreT subunits.</text>
</comment>
<comment type="caution">
    <text evidence="8">The sequence shown here is derived from an EMBL/GenBank/DDBJ whole genome shotgun (WGS) entry which is preliminary data.</text>
</comment>
<dbReference type="InterPro" id="IPR028261">
    <property type="entry name" value="DPD_II"/>
</dbReference>
<dbReference type="PANTHER" id="PTHR43073">
    <property type="entry name" value="DIHYDROPYRIMIDINE DEHYDROGENASE [NADP(+)]"/>
    <property type="match status" value="1"/>
</dbReference>
<evidence type="ECO:0000256" key="2">
    <source>
        <dbReference type="ARBA" id="ARBA00047685"/>
    </source>
</evidence>
<feature type="domain" description="Dihydroprymidine dehydrogenase" evidence="7">
    <location>
        <begin position="9"/>
        <end position="102"/>
    </location>
</feature>
<comment type="function">
    <text evidence="4">Involved in pyrimidine base degradation. Catalyzes physiologically the reduction of uracil to 5,6-dihydrouracil (DHU) by using NADH as a specific cosubstrate. It also catalyzes the reverse reaction and the reduction of thymine to 5,6-dihydrothymine (DHT).</text>
</comment>
<evidence type="ECO:0000259" key="7">
    <source>
        <dbReference type="Pfam" id="PF14691"/>
    </source>
</evidence>
<dbReference type="EMBL" id="JACHFH010000027">
    <property type="protein sequence ID" value="MBB5336910.1"/>
    <property type="molecule type" value="Genomic_DNA"/>
</dbReference>
<keyword evidence="9" id="KW-1185">Reference proteome</keyword>
<organism evidence="8 9">
    <name type="scientific">Pectinatus brassicae</name>
    <dbReference type="NCBI Taxonomy" id="862415"/>
    <lineage>
        <taxon>Bacteria</taxon>
        <taxon>Bacillati</taxon>
        <taxon>Bacillota</taxon>
        <taxon>Negativicutes</taxon>
        <taxon>Selenomonadales</taxon>
        <taxon>Selenomonadaceae</taxon>
        <taxon>Pectinatus</taxon>
    </lineage>
</organism>
<dbReference type="EC" id="1.3.1.1" evidence="6"/>
<dbReference type="PANTHER" id="PTHR43073:SF2">
    <property type="entry name" value="DIHYDROPYRIMIDINE DEHYDROGENASE [NADP(+)]"/>
    <property type="match status" value="1"/>
</dbReference>
<gene>
    <name evidence="8" type="ORF">HNR32_002065</name>
</gene>
<proteinExistence type="predicted"/>
<name>A0A840UL69_9FIRM</name>
<keyword evidence="1 8" id="KW-0560">Oxidoreductase</keyword>
<dbReference type="SUPFAM" id="SSF51971">
    <property type="entry name" value="Nucleotide-binding domain"/>
    <property type="match status" value="1"/>
</dbReference>
<dbReference type="RefSeq" id="WP_183862279.1">
    <property type="nucleotide sequence ID" value="NZ_JACHFH010000027.1"/>
</dbReference>
<dbReference type="Proteomes" id="UP000559117">
    <property type="component" value="Unassembled WGS sequence"/>
</dbReference>